<keyword evidence="2" id="KW-1185">Reference proteome</keyword>
<evidence type="ECO:0008006" key="3">
    <source>
        <dbReference type="Google" id="ProtNLM"/>
    </source>
</evidence>
<dbReference type="Proteomes" id="UP001500755">
    <property type="component" value="Unassembled WGS sequence"/>
</dbReference>
<dbReference type="EMBL" id="BAAANO010000012">
    <property type="protein sequence ID" value="GAA2005079.1"/>
    <property type="molecule type" value="Genomic_DNA"/>
</dbReference>
<proteinExistence type="predicted"/>
<protein>
    <recommendedName>
        <fullName evidence="3">Prevent-host-death protein</fullName>
    </recommendedName>
</protein>
<comment type="caution">
    <text evidence="1">The sequence shown here is derived from an EMBL/GenBank/DDBJ whole genome shotgun (WGS) entry which is preliminary data.</text>
</comment>
<sequence>MDALEAGESYAVTRDGRVIGHLVPEQGPRTFVSRSLFADLFSAPGPDLELFRRHTRDHLSDDVIDPYERS</sequence>
<name>A0ABN2TD01_9MICO</name>
<accession>A0ABN2TD01</accession>
<gene>
    <name evidence="1" type="ORF">GCM10009755_13350</name>
</gene>
<organism evidence="1 2">
    <name type="scientific">Brevibacterium samyangense</name>
    <dbReference type="NCBI Taxonomy" id="366888"/>
    <lineage>
        <taxon>Bacteria</taxon>
        <taxon>Bacillati</taxon>
        <taxon>Actinomycetota</taxon>
        <taxon>Actinomycetes</taxon>
        <taxon>Micrococcales</taxon>
        <taxon>Brevibacteriaceae</taxon>
        <taxon>Brevibacterium</taxon>
    </lineage>
</organism>
<reference evidence="1 2" key="1">
    <citation type="journal article" date="2019" name="Int. J. Syst. Evol. Microbiol.">
        <title>The Global Catalogue of Microorganisms (GCM) 10K type strain sequencing project: providing services to taxonomists for standard genome sequencing and annotation.</title>
        <authorList>
            <consortium name="The Broad Institute Genomics Platform"/>
            <consortium name="The Broad Institute Genome Sequencing Center for Infectious Disease"/>
            <person name="Wu L."/>
            <person name="Ma J."/>
        </authorList>
    </citation>
    <scope>NUCLEOTIDE SEQUENCE [LARGE SCALE GENOMIC DNA]</scope>
    <source>
        <strain evidence="1 2">JCM 14546</strain>
    </source>
</reference>
<evidence type="ECO:0000313" key="2">
    <source>
        <dbReference type="Proteomes" id="UP001500755"/>
    </source>
</evidence>
<evidence type="ECO:0000313" key="1">
    <source>
        <dbReference type="EMBL" id="GAA2005079.1"/>
    </source>
</evidence>